<accession>A0A7K0CPW0</accession>
<keyword evidence="2" id="KW-1185">Reference proteome</keyword>
<gene>
    <name evidence="1" type="ORF">SRB5_57070</name>
</gene>
<protein>
    <recommendedName>
        <fullName evidence="3">Arsenate reductase</fullName>
    </recommendedName>
</protein>
<reference evidence="1 2" key="1">
    <citation type="submission" date="2019-10" db="EMBL/GenBank/DDBJ databases">
        <title>Streptomyces smaragdinus sp. nov. and Streptomyces fabii sp. nov., isolated from the gut of fungus growing-termite Macrotermes natalensis.</title>
        <authorList>
            <person name="Schwitalla J."/>
            <person name="Benndorf R."/>
            <person name="Martin K."/>
            <person name="De Beer W."/>
            <person name="Kaster A.-K."/>
            <person name="Vollmers J."/>
            <person name="Poulsen M."/>
            <person name="Beemelmanns C."/>
        </authorList>
    </citation>
    <scope>NUCLEOTIDE SEQUENCE [LARGE SCALE GENOMIC DNA]</scope>
    <source>
        <strain evidence="1 2">RB5</strain>
    </source>
</reference>
<comment type="caution">
    <text evidence="1">The sequence shown here is derived from an EMBL/GenBank/DDBJ whole genome shotgun (WGS) entry which is preliminary data.</text>
</comment>
<name>A0A7K0CPW0_9ACTN</name>
<dbReference type="OrthoDB" id="8421706at2"/>
<sequence>MTDPNWVPTSCTLPTAEQPLRVAEWDALFAERLETVERPAPLSVRLRLTAAEGVAEQVRELAGREGDCCSFFRFGTGSDAAGVYLDITVDRTHTAVLDALAERAALRRRIR</sequence>
<dbReference type="RefSeq" id="WP_153456348.1">
    <property type="nucleotide sequence ID" value="NZ_WEGJ01000035.1"/>
</dbReference>
<organism evidence="1 2">
    <name type="scientific">Streptomyces smaragdinus</name>
    <dbReference type="NCBI Taxonomy" id="2585196"/>
    <lineage>
        <taxon>Bacteria</taxon>
        <taxon>Bacillati</taxon>
        <taxon>Actinomycetota</taxon>
        <taxon>Actinomycetes</taxon>
        <taxon>Kitasatosporales</taxon>
        <taxon>Streptomycetaceae</taxon>
        <taxon>Streptomyces</taxon>
    </lineage>
</organism>
<proteinExistence type="predicted"/>
<evidence type="ECO:0000313" key="2">
    <source>
        <dbReference type="Proteomes" id="UP000466345"/>
    </source>
</evidence>
<dbReference type="Proteomes" id="UP000466345">
    <property type="component" value="Unassembled WGS sequence"/>
</dbReference>
<dbReference type="EMBL" id="WEGJ01000035">
    <property type="protein sequence ID" value="MQY15525.1"/>
    <property type="molecule type" value="Genomic_DNA"/>
</dbReference>
<evidence type="ECO:0000313" key="1">
    <source>
        <dbReference type="EMBL" id="MQY15525.1"/>
    </source>
</evidence>
<evidence type="ECO:0008006" key="3">
    <source>
        <dbReference type="Google" id="ProtNLM"/>
    </source>
</evidence>
<dbReference type="AlphaFoldDB" id="A0A7K0CPW0"/>